<dbReference type="Pfam" id="PF00646">
    <property type="entry name" value="F-box"/>
    <property type="match status" value="1"/>
</dbReference>
<dbReference type="PANTHER" id="PTHR23015">
    <property type="entry name" value="UNCHARACTERIZED C.ELEGANS PROTEIN"/>
    <property type="match status" value="1"/>
</dbReference>
<dbReference type="Pfam" id="PF01827">
    <property type="entry name" value="FTH"/>
    <property type="match status" value="1"/>
</dbReference>
<protein>
    <recommendedName>
        <fullName evidence="1">F-box domain-containing protein</fullName>
    </recommendedName>
</protein>
<dbReference type="PROSITE" id="PS50181">
    <property type="entry name" value="FBOX"/>
    <property type="match status" value="1"/>
</dbReference>
<sequence>MNLLNLPDDNLLEIAAKLDLRGISILRKVNQRLRNFLDLRPPTNNFTKISIEGFIYYPRTQVIYESATGTETILYDDKDQAGRDFEVNIRYQKGVVDEFSINFKHAEDPVVKKIQETLKSRNKMLQVKKIFLRGNFQRGLFEILQFLDPTSLKTIATFMSEGDEIQQFDDNCVQLEQWRSAEEFTSNIMIESSACFSKLLHFREVNIWANEIRLEDVLLLRKPSLSNPFFECFSFHTTVFPEFDEFLRLLGVPPADQTDGRFMAKYFRIPNSSDVLLIRVFRNRCLFCRSAEAERHAGWELIEDIGTVEFFQR</sequence>
<evidence type="ECO:0000313" key="2">
    <source>
        <dbReference type="EMBL" id="EFO98859.1"/>
    </source>
</evidence>
<dbReference type="GO" id="GO:0045087">
    <property type="term" value="P:innate immune response"/>
    <property type="evidence" value="ECO:0007669"/>
    <property type="project" value="TreeGrafter"/>
</dbReference>
<keyword evidence="3" id="KW-1185">Reference proteome</keyword>
<dbReference type="InterPro" id="IPR002900">
    <property type="entry name" value="DUF38/FTH_CAE_spp"/>
</dbReference>
<dbReference type="AlphaFoldDB" id="E3NIC0"/>
<dbReference type="InParanoid" id="E3NIC0"/>
<gene>
    <name evidence="2" type="ORF">CRE_04365</name>
</gene>
<dbReference type="EMBL" id="DS268698">
    <property type="protein sequence ID" value="EFO98859.1"/>
    <property type="molecule type" value="Genomic_DNA"/>
</dbReference>
<reference evidence="2" key="1">
    <citation type="submission" date="2007-07" db="EMBL/GenBank/DDBJ databases">
        <title>PCAP assembly of the Caenorhabditis remanei genome.</title>
        <authorList>
            <consortium name="The Caenorhabditis remanei Sequencing Consortium"/>
            <person name="Wilson R.K."/>
        </authorList>
    </citation>
    <scope>NUCLEOTIDE SEQUENCE [LARGE SCALE GENOMIC DNA]</scope>
    <source>
        <strain evidence="2">PB4641</strain>
    </source>
</reference>
<evidence type="ECO:0000259" key="1">
    <source>
        <dbReference type="PROSITE" id="PS50181"/>
    </source>
</evidence>
<dbReference type="PANTHER" id="PTHR23015:SF4">
    <property type="entry name" value="DUF38 DOMAIN-CONTAINING PROTEIN-RELATED"/>
    <property type="match status" value="1"/>
</dbReference>
<name>E3NIC0_CAERE</name>
<evidence type="ECO:0000313" key="3">
    <source>
        <dbReference type="Proteomes" id="UP000008281"/>
    </source>
</evidence>
<proteinExistence type="predicted"/>
<accession>E3NIC0</accession>
<organism evidence="3">
    <name type="scientific">Caenorhabditis remanei</name>
    <name type="common">Caenorhabditis vulgaris</name>
    <dbReference type="NCBI Taxonomy" id="31234"/>
    <lineage>
        <taxon>Eukaryota</taxon>
        <taxon>Metazoa</taxon>
        <taxon>Ecdysozoa</taxon>
        <taxon>Nematoda</taxon>
        <taxon>Chromadorea</taxon>
        <taxon>Rhabditida</taxon>
        <taxon>Rhabditina</taxon>
        <taxon>Rhabditomorpha</taxon>
        <taxon>Rhabditoidea</taxon>
        <taxon>Rhabditidae</taxon>
        <taxon>Peloderinae</taxon>
        <taxon>Caenorhabditis</taxon>
    </lineage>
</organism>
<feature type="domain" description="F-box" evidence="1">
    <location>
        <begin position="1"/>
        <end position="49"/>
    </location>
</feature>
<dbReference type="InterPro" id="IPR040161">
    <property type="entry name" value="FB224"/>
</dbReference>
<dbReference type="HOGENOM" id="CLU_030831_0_3_1"/>
<dbReference type="Proteomes" id="UP000008281">
    <property type="component" value="Unassembled WGS sequence"/>
</dbReference>
<dbReference type="InterPro" id="IPR001810">
    <property type="entry name" value="F-box_dom"/>
</dbReference>